<dbReference type="PANTHER" id="PTHR11046:SF0">
    <property type="entry name" value="OLIGORIBONUCLEASE, MITOCHONDRIAL"/>
    <property type="match status" value="1"/>
</dbReference>
<dbReference type="InParanoid" id="A0A6P8HRE7"/>
<keyword evidence="7" id="KW-1185">Reference proteome</keyword>
<dbReference type="InterPro" id="IPR012337">
    <property type="entry name" value="RNaseH-like_sf"/>
</dbReference>
<sequence length="253" mass="29668">MDYARALVLRRRPEETQVLGTRLLVCLLYLQCILFYTHVHLMHGVRIVSNLLTKRAFYSLTRLFATTPYLNFNTMNRDNLVWVDLEMTGLDPDTCHIIEMSCLITDADLNIIAEAPNVVIHQSDEVLNEMGEWCKKHHEKSGLTAAVKASNITLKRAEEIMVDFVKRYVPPHDCPLAGNSVHEDRRFLKKYMPTFMDHLHYRIVDVSSIKELCRRWHPKIYKEAPRKALNHRAPDDIKESIRELQYYKKTVFK</sequence>
<dbReference type="CDD" id="cd06135">
    <property type="entry name" value="Orn"/>
    <property type="match status" value="1"/>
</dbReference>
<feature type="transmembrane region" description="Helical" evidence="5">
    <location>
        <begin position="21"/>
        <end position="39"/>
    </location>
</feature>
<reference evidence="8" key="1">
    <citation type="submission" date="2025-08" db="UniProtKB">
        <authorList>
            <consortium name="RefSeq"/>
        </authorList>
    </citation>
    <scope>IDENTIFICATION</scope>
    <source>
        <tissue evidence="8">Tentacle</tissue>
    </source>
</reference>
<proteinExistence type="inferred from homology"/>
<comment type="similarity">
    <text evidence="1">Belongs to the oligoribonuclease family.</text>
</comment>
<keyword evidence="4" id="KW-0269">Exonuclease</keyword>
<evidence type="ECO:0000256" key="2">
    <source>
        <dbReference type="ARBA" id="ARBA00022722"/>
    </source>
</evidence>
<dbReference type="FunCoup" id="A0A6P8HRE7">
    <property type="interactions" value="2247"/>
</dbReference>
<evidence type="ECO:0000259" key="6">
    <source>
        <dbReference type="SMART" id="SM00479"/>
    </source>
</evidence>
<protein>
    <submittedName>
        <fullName evidence="8">Oligoribonuclease, mitochondrial-like</fullName>
    </submittedName>
</protein>
<dbReference type="OrthoDB" id="270189at2759"/>
<dbReference type="GO" id="GO:0000175">
    <property type="term" value="F:3'-5'-RNA exonuclease activity"/>
    <property type="evidence" value="ECO:0007669"/>
    <property type="project" value="InterPro"/>
</dbReference>
<dbReference type="GO" id="GO:0005739">
    <property type="term" value="C:mitochondrion"/>
    <property type="evidence" value="ECO:0007669"/>
    <property type="project" value="TreeGrafter"/>
</dbReference>
<evidence type="ECO:0000256" key="5">
    <source>
        <dbReference type="SAM" id="Phobius"/>
    </source>
</evidence>
<dbReference type="InterPro" id="IPR036397">
    <property type="entry name" value="RNaseH_sf"/>
</dbReference>
<dbReference type="SMART" id="SM00479">
    <property type="entry name" value="EXOIII"/>
    <property type="match status" value="1"/>
</dbReference>
<dbReference type="Proteomes" id="UP000515163">
    <property type="component" value="Unplaced"/>
</dbReference>
<accession>A0A6P8HRE7</accession>
<dbReference type="Pfam" id="PF00929">
    <property type="entry name" value="RNase_T"/>
    <property type="match status" value="1"/>
</dbReference>
<evidence type="ECO:0000256" key="1">
    <source>
        <dbReference type="ARBA" id="ARBA00009921"/>
    </source>
</evidence>
<keyword evidence="2" id="KW-0540">Nuclease</keyword>
<dbReference type="SUPFAM" id="SSF53098">
    <property type="entry name" value="Ribonuclease H-like"/>
    <property type="match status" value="1"/>
</dbReference>
<dbReference type="InterPro" id="IPR013520">
    <property type="entry name" value="Ribonucl_H"/>
</dbReference>
<dbReference type="GeneID" id="116295307"/>
<keyword evidence="5" id="KW-0812">Transmembrane</keyword>
<dbReference type="InterPro" id="IPR022894">
    <property type="entry name" value="Oligoribonuclease"/>
</dbReference>
<feature type="domain" description="Exonuclease" evidence="6">
    <location>
        <begin position="79"/>
        <end position="253"/>
    </location>
</feature>
<organism evidence="7 8">
    <name type="scientific">Actinia tenebrosa</name>
    <name type="common">Australian red waratah sea anemone</name>
    <dbReference type="NCBI Taxonomy" id="6105"/>
    <lineage>
        <taxon>Eukaryota</taxon>
        <taxon>Metazoa</taxon>
        <taxon>Cnidaria</taxon>
        <taxon>Anthozoa</taxon>
        <taxon>Hexacorallia</taxon>
        <taxon>Actiniaria</taxon>
        <taxon>Actiniidae</taxon>
        <taxon>Actinia</taxon>
    </lineage>
</organism>
<evidence type="ECO:0000313" key="7">
    <source>
        <dbReference type="Proteomes" id="UP000515163"/>
    </source>
</evidence>
<dbReference type="AlphaFoldDB" id="A0A6P8HRE7"/>
<dbReference type="RefSeq" id="XP_031558949.1">
    <property type="nucleotide sequence ID" value="XM_031703089.1"/>
</dbReference>
<dbReference type="NCBIfam" id="NF003765">
    <property type="entry name" value="PRK05359.1"/>
    <property type="match status" value="1"/>
</dbReference>
<evidence type="ECO:0000313" key="8">
    <source>
        <dbReference type="RefSeq" id="XP_031558949.1"/>
    </source>
</evidence>
<keyword evidence="5" id="KW-1133">Transmembrane helix</keyword>
<dbReference type="KEGG" id="aten:116295307"/>
<dbReference type="FunFam" id="3.30.420.10:FF:000003">
    <property type="entry name" value="Oligoribonuclease"/>
    <property type="match status" value="1"/>
</dbReference>
<keyword evidence="5" id="KW-0472">Membrane</keyword>
<evidence type="ECO:0000256" key="3">
    <source>
        <dbReference type="ARBA" id="ARBA00022801"/>
    </source>
</evidence>
<dbReference type="GO" id="GO:0003676">
    <property type="term" value="F:nucleic acid binding"/>
    <property type="evidence" value="ECO:0007669"/>
    <property type="project" value="InterPro"/>
</dbReference>
<keyword evidence="3" id="KW-0378">Hydrolase</keyword>
<name>A0A6P8HRE7_ACTTE</name>
<dbReference type="Gene3D" id="3.30.420.10">
    <property type="entry name" value="Ribonuclease H-like superfamily/Ribonuclease H"/>
    <property type="match status" value="1"/>
</dbReference>
<gene>
    <name evidence="8" type="primary">LOC116295307</name>
</gene>
<dbReference type="PANTHER" id="PTHR11046">
    <property type="entry name" value="OLIGORIBONUCLEASE, MITOCHONDRIAL"/>
    <property type="match status" value="1"/>
</dbReference>
<evidence type="ECO:0000256" key="4">
    <source>
        <dbReference type="ARBA" id="ARBA00022839"/>
    </source>
</evidence>